<gene>
    <name evidence="1" type="ORF">E3N88_25980</name>
</gene>
<proteinExistence type="predicted"/>
<comment type="caution">
    <text evidence="1">The sequence shown here is derived from an EMBL/GenBank/DDBJ whole genome shotgun (WGS) entry which is preliminary data.</text>
</comment>
<evidence type="ECO:0000313" key="2">
    <source>
        <dbReference type="Proteomes" id="UP000326396"/>
    </source>
</evidence>
<dbReference type="Pfam" id="PF14223">
    <property type="entry name" value="Retrotran_gag_2"/>
    <property type="match status" value="1"/>
</dbReference>
<keyword evidence="2" id="KW-1185">Reference proteome</keyword>
<evidence type="ECO:0008006" key="3">
    <source>
        <dbReference type="Google" id="ProtNLM"/>
    </source>
</evidence>
<dbReference type="Proteomes" id="UP000326396">
    <property type="component" value="Linkage Group LG3"/>
</dbReference>
<dbReference type="EMBL" id="SZYD01000013">
    <property type="protein sequence ID" value="KAD4385811.1"/>
    <property type="molecule type" value="Genomic_DNA"/>
</dbReference>
<dbReference type="OrthoDB" id="1738260at2759"/>
<reference evidence="1 2" key="1">
    <citation type="submission" date="2019-05" db="EMBL/GenBank/DDBJ databases">
        <title>Mikania micrantha, genome provides insights into the molecular mechanism of rapid growth.</title>
        <authorList>
            <person name="Liu B."/>
        </authorList>
    </citation>
    <scope>NUCLEOTIDE SEQUENCE [LARGE SCALE GENOMIC DNA]</scope>
    <source>
        <strain evidence="1">NLD-2019</strain>
        <tissue evidence="1">Leaf</tissue>
    </source>
</reference>
<accession>A0A5N6N912</accession>
<dbReference type="AlphaFoldDB" id="A0A5N6N912"/>
<name>A0A5N6N912_9ASTR</name>
<evidence type="ECO:0000313" key="1">
    <source>
        <dbReference type="EMBL" id="KAD4385811.1"/>
    </source>
</evidence>
<organism evidence="1 2">
    <name type="scientific">Mikania micrantha</name>
    <name type="common">bitter vine</name>
    <dbReference type="NCBI Taxonomy" id="192012"/>
    <lineage>
        <taxon>Eukaryota</taxon>
        <taxon>Viridiplantae</taxon>
        <taxon>Streptophyta</taxon>
        <taxon>Embryophyta</taxon>
        <taxon>Tracheophyta</taxon>
        <taxon>Spermatophyta</taxon>
        <taxon>Magnoliopsida</taxon>
        <taxon>eudicotyledons</taxon>
        <taxon>Gunneridae</taxon>
        <taxon>Pentapetalae</taxon>
        <taxon>asterids</taxon>
        <taxon>campanulids</taxon>
        <taxon>Asterales</taxon>
        <taxon>Asteraceae</taxon>
        <taxon>Asteroideae</taxon>
        <taxon>Heliantheae alliance</taxon>
        <taxon>Eupatorieae</taxon>
        <taxon>Mikania</taxon>
    </lineage>
</organism>
<protein>
    <recommendedName>
        <fullName evidence="3">Retrotransposon gag domain-containing protein</fullName>
    </recommendedName>
</protein>
<sequence>MLHFLSKNHTGGWKSVMLGPHKPMVLDTETGDHVPKDPWNYTEEDYQKLELDAMAHAQLAMALPNEIYSCILHQESAKDLWETLKEQFGGTDDVVANTREILAQQYETFGQLKNESLTQHFEQLTSLLSELKLAGQVYPLSLFSIISCDIFLINGKLIP</sequence>